<sequence>MPDVEVSRTLLSSWDPDNEAKDNCASEVRSRYATLTIRYSVWKKKYATGWRSALAMNTGSAVVVLLVNVVFTIVVALGPGFLDWQGTLYEGKCSTSRSMGMFMDVIVNILGTVNSAHAKSIWLDIGMPSTRNLRYISKKRILLWSCLAFSSLPLHLFYNPTIFSSVAVNLYTVIMVEESFAANASLNNFKLHGVPEAADWGPGQGEYERALVHDMQVYAVANQLVRLDNKACIDAWAQDYQTAYSSVLLVAKNSSISEARTPFLE</sequence>
<feature type="transmembrane region" description="Helical" evidence="1">
    <location>
        <begin position="61"/>
        <end position="82"/>
    </location>
</feature>
<dbReference type="RefSeq" id="XP_033572425.1">
    <property type="nucleotide sequence ID" value="XM_033725906.1"/>
</dbReference>
<evidence type="ECO:0000313" key="4">
    <source>
        <dbReference type="Proteomes" id="UP000504636"/>
    </source>
</evidence>
<dbReference type="Pfam" id="PF20163">
    <property type="entry name" value="DUF6536"/>
    <property type="match status" value="1"/>
</dbReference>
<feature type="domain" description="DUF6536" evidence="2">
    <location>
        <begin position="113"/>
        <end position="181"/>
    </location>
</feature>
<dbReference type="InterPro" id="IPR046623">
    <property type="entry name" value="DUF6536"/>
</dbReference>
<protein>
    <recommendedName>
        <fullName evidence="2">DUF6536 domain-containing protein</fullName>
    </recommendedName>
</protein>
<gene>
    <name evidence="3 5" type="ORF">BDZ99DRAFT_524432</name>
</gene>
<reference evidence="5" key="2">
    <citation type="submission" date="2020-04" db="EMBL/GenBank/DDBJ databases">
        <authorList>
            <consortium name="NCBI Genome Project"/>
        </authorList>
    </citation>
    <scope>NUCLEOTIDE SEQUENCE</scope>
    <source>
        <strain evidence="5">CBS 304.34</strain>
    </source>
</reference>
<reference evidence="3 5" key="1">
    <citation type="journal article" date="2020" name="Stud. Mycol.">
        <title>101 Dothideomycetes genomes: a test case for predicting lifestyles and emergence of pathogens.</title>
        <authorList>
            <person name="Haridas S."/>
            <person name="Albert R."/>
            <person name="Binder M."/>
            <person name="Bloem J."/>
            <person name="Labutti K."/>
            <person name="Salamov A."/>
            <person name="Andreopoulos B."/>
            <person name="Baker S."/>
            <person name="Barry K."/>
            <person name="Bills G."/>
            <person name="Bluhm B."/>
            <person name="Cannon C."/>
            <person name="Castanera R."/>
            <person name="Culley D."/>
            <person name="Daum C."/>
            <person name="Ezra D."/>
            <person name="Gonzalez J."/>
            <person name="Henrissat B."/>
            <person name="Kuo A."/>
            <person name="Liang C."/>
            <person name="Lipzen A."/>
            <person name="Lutzoni F."/>
            <person name="Magnuson J."/>
            <person name="Mondo S."/>
            <person name="Nolan M."/>
            <person name="Ohm R."/>
            <person name="Pangilinan J."/>
            <person name="Park H.-J."/>
            <person name="Ramirez L."/>
            <person name="Alfaro M."/>
            <person name="Sun H."/>
            <person name="Tritt A."/>
            <person name="Yoshinaga Y."/>
            <person name="Zwiers L.-H."/>
            <person name="Turgeon B."/>
            <person name="Goodwin S."/>
            <person name="Spatafora J."/>
            <person name="Crous P."/>
            <person name="Grigoriev I."/>
        </authorList>
    </citation>
    <scope>NUCLEOTIDE SEQUENCE</scope>
    <source>
        <strain evidence="3 5">CBS 304.34</strain>
    </source>
</reference>
<dbReference type="GeneID" id="54466799"/>
<evidence type="ECO:0000259" key="2">
    <source>
        <dbReference type="Pfam" id="PF20163"/>
    </source>
</evidence>
<keyword evidence="1" id="KW-0472">Membrane</keyword>
<dbReference type="PANTHER" id="PTHR35395">
    <property type="entry name" value="DUF6536 DOMAIN-CONTAINING PROTEIN"/>
    <property type="match status" value="1"/>
</dbReference>
<dbReference type="OrthoDB" id="5429634at2759"/>
<organism evidence="3">
    <name type="scientific">Mytilinidion resinicola</name>
    <dbReference type="NCBI Taxonomy" id="574789"/>
    <lineage>
        <taxon>Eukaryota</taxon>
        <taxon>Fungi</taxon>
        <taxon>Dikarya</taxon>
        <taxon>Ascomycota</taxon>
        <taxon>Pezizomycotina</taxon>
        <taxon>Dothideomycetes</taxon>
        <taxon>Pleosporomycetidae</taxon>
        <taxon>Mytilinidiales</taxon>
        <taxon>Mytilinidiaceae</taxon>
        <taxon>Mytilinidion</taxon>
    </lineage>
</organism>
<reference evidence="5" key="3">
    <citation type="submission" date="2025-04" db="UniProtKB">
        <authorList>
            <consortium name="RefSeq"/>
        </authorList>
    </citation>
    <scope>IDENTIFICATION</scope>
    <source>
        <strain evidence="5">CBS 304.34</strain>
    </source>
</reference>
<dbReference type="EMBL" id="MU003709">
    <property type="protein sequence ID" value="KAF2805461.1"/>
    <property type="molecule type" value="Genomic_DNA"/>
</dbReference>
<dbReference type="Proteomes" id="UP000504636">
    <property type="component" value="Unplaced"/>
</dbReference>
<keyword evidence="4" id="KW-1185">Reference proteome</keyword>
<feature type="transmembrane region" description="Helical" evidence="1">
    <location>
        <begin position="141"/>
        <end position="158"/>
    </location>
</feature>
<proteinExistence type="predicted"/>
<evidence type="ECO:0000313" key="3">
    <source>
        <dbReference type="EMBL" id="KAF2805461.1"/>
    </source>
</evidence>
<name>A0A6A6Y9G7_9PEZI</name>
<keyword evidence="1" id="KW-1133">Transmembrane helix</keyword>
<evidence type="ECO:0000256" key="1">
    <source>
        <dbReference type="SAM" id="Phobius"/>
    </source>
</evidence>
<keyword evidence="1" id="KW-0812">Transmembrane</keyword>
<accession>A0A6A6Y9G7</accession>
<dbReference type="PANTHER" id="PTHR35395:SF1">
    <property type="entry name" value="DUF6536 DOMAIN-CONTAINING PROTEIN"/>
    <property type="match status" value="1"/>
</dbReference>
<evidence type="ECO:0000313" key="5">
    <source>
        <dbReference type="RefSeq" id="XP_033572425.1"/>
    </source>
</evidence>
<dbReference type="AlphaFoldDB" id="A0A6A6Y9G7"/>